<dbReference type="EMBL" id="FM162591">
    <property type="protein sequence ID" value="CAQ85451.1"/>
    <property type="molecule type" value="Genomic_DNA"/>
</dbReference>
<feature type="domain" description="Type VII secretion system protein EssD-like" evidence="1">
    <location>
        <begin position="4"/>
        <end position="97"/>
    </location>
</feature>
<reference evidence="2 4" key="4">
    <citation type="journal article" date="2009" name="BMC Genomics">
        <title>Comparative genomics of the emerging human pathogen Photorhabdus asymbiotica with the insect pathogen Photorhabdus luminescens.</title>
        <authorList>
            <person name="Wilkinson P."/>
            <person name="Waterfield N.R."/>
            <person name="Crossman L."/>
            <person name="Corton C."/>
            <person name="Sanchez-Contreras M."/>
            <person name="Vlisidou I."/>
            <person name="Barron A."/>
            <person name="Bignell A."/>
            <person name="Clark L."/>
            <person name="Ormond D."/>
            <person name="Mayho M."/>
            <person name="Bason N."/>
            <person name="Smith F."/>
            <person name="Simmonds M."/>
            <person name="Churcher C."/>
            <person name="Harris D."/>
            <person name="Thompson N.R."/>
            <person name="Quail M."/>
            <person name="Parkhill J."/>
            <person name="ffrench-Constant R.H."/>
        </authorList>
    </citation>
    <scope>NUCLEOTIDE SEQUENCE [LARGE SCALE GENOMIC DNA]</scope>
    <source>
        <strain evidence="4">ATCC 43949 / 3105-77</strain>
        <strain evidence="2">ATCC43949</strain>
    </source>
</reference>
<proteinExistence type="predicted"/>
<dbReference type="SUPFAM" id="SSF54060">
    <property type="entry name" value="His-Me finger endonucleases"/>
    <property type="match status" value="1"/>
</dbReference>
<evidence type="ECO:0000313" key="4">
    <source>
        <dbReference type="Proteomes" id="UP000002747"/>
    </source>
</evidence>
<organism evidence="3">
    <name type="scientific">Photorhabdus asymbiotica subsp. asymbiotica (strain ATCC 43949 / 3105-77)</name>
    <name type="common">Xenorhabdus luminescens (strain 2)</name>
    <dbReference type="NCBI Taxonomy" id="553480"/>
    <lineage>
        <taxon>Bacteria</taxon>
        <taxon>Pseudomonadati</taxon>
        <taxon>Pseudomonadota</taxon>
        <taxon>Gammaproteobacteria</taxon>
        <taxon>Enterobacterales</taxon>
        <taxon>Morganellaceae</taxon>
        <taxon>Photorhabdus</taxon>
    </lineage>
</organism>
<sequence length="114" mass="12530">MSPSRNDRNTYQQCKAGKCGNTGDEGGHLIASIFNGPGEKINIVPMDGNLNKGAWKQMENTWEKALKDGKQVDVKIEPIYSGNNIRPDRLNVQYSINGERPVIVDFKNVPGGGK</sequence>
<dbReference type="Gene3D" id="3.40.570.10">
    <property type="entry name" value="Extracellular Endonuclease, subunit A"/>
    <property type="match status" value="1"/>
</dbReference>
<dbReference type="KEGG" id="pay:PAU_03363"/>
<name>B6VNQ4_PHOAA</name>
<dbReference type="InterPro" id="IPR044927">
    <property type="entry name" value="Endonuclea_NS_2"/>
</dbReference>
<reference evidence="3" key="3">
    <citation type="submission" date="2008-09" db="EMBL/GenBank/DDBJ databases">
        <authorList>
            <person name="Thomson N.R."/>
        </authorList>
    </citation>
    <scope>NUCLEOTIDE SEQUENCE</scope>
    <source>
        <strain evidence="3">ATCC 43949</strain>
    </source>
</reference>
<dbReference type="EMBL" id="FM211060">
    <property type="protein sequence ID" value="CAR67785.1"/>
    <property type="molecule type" value="Genomic_DNA"/>
</dbReference>
<dbReference type="eggNOG" id="COG1864">
    <property type="taxonomic scope" value="Bacteria"/>
</dbReference>
<evidence type="ECO:0000313" key="3">
    <source>
        <dbReference type="EMBL" id="CAR67785.1"/>
    </source>
</evidence>
<dbReference type="Pfam" id="PF13930">
    <property type="entry name" value="Endonuclea_NS_2"/>
    <property type="match status" value="1"/>
</dbReference>
<gene>
    <name evidence="2" type="ordered locus">PAU_03363</name>
    <name evidence="3" type="ORF">PA-RVA20-21-0182</name>
</gene>
<dbReference type="InterPro" id="IPR044929">
    <property type="entry name" value="DNA/RNA_non-sp_Endonuclease_sf"/>
</dbReference>
<dbReference type="STRING" id="291112.PAU_03363"/>
<accession>B6VNQ4</accession>
<dbReference type="AlphaFoldDB" id="B6VNQ4"/>
<evidence type="ECO:0000259" key="1">
    <source>
        <dbReference type="Pfam" id="PF13930"/>
    </source>
</evidence>
<reference evidence="3" key="1">
    <citation type="journal article" date="2008" name="Proc. Natl. Acad. Sci. U.S.A.">
        <title>Rapid virulence annotation (RVA): identification of virulence factors using a bacterial genome library and multiple invertebrate hosts.</title>
        <authorList>
            <person name="Waterfield N.R."/>
            <person name="Sanchez-Contreras M."/>
            <person name="Eleftherianos I."/>
            <person name="Dowling A."/>
            <person name="Wilkinson P."/>
            <person name="Parkhill J."/>
            <person name="Thomson N."/>
            <person name="Reynolds S.E."/>
            <person name="Bode H.B."/>
            <person name="Dorus S."/>
            <person name="Ffrench-Constant R.H."/>
        </authorList>
    </citation>
    <scope>NUCLEOTIDE SEQUENCE</scope>
    <source>
        <strain evidence="3">ATCC 43949</strain>
    </source>
</reference>
<dbReference type="Proteomes" id="UP000002747">
    <property type="component" value="Chromosome"/>
</dbReference>
<protein>
    <recommendedName>
        <fullName evidence="1">Type VII secretion system protein EssD-like domain-containing protein</fullName>
    </recommendedName>
</protein>
<accession>C7BIS7</accession>
<evidence type="ECO:0000313" key="2">
    <source>
        <dbReference type="EMBL" id="CAQ85451.1"/>
    </source>
</evidence>
<reference evidence="2" key="2">
    <citation type="submission" date="2008-05" db="EMBL/GenBank/DDBJ databases">
        <authorList>
            <person name="Crossman L.C."/>
        </authorList>
    </citation>
    <scope>NUCLEOTIDE SEQUENCE</scope>
    <source>
        <strain evidence="2">ATCC43949</strain>
    </source>
</reference>
<dbReference type="InterPro" id="IPR044925">
    <property type="entry name" value="His-Me_finger_sf"/>
</dbReference>